<keyword evidence="2" id="KW-0812">Transmembrane</keyword>
<sequence length="263" mass="26686">MTKGTTVHYFHAEEPELRRAMEHAVGGLAPPVDLVPGALLLGRRRRARARLATAGGGVAVAALATVLGVGFVPPGDDAVVAEPPASTATEPGLPGPTVSTPVPTPNNAESHARAVDYRARVAALLDELLPGLGAVSATDYDIARYRAMTGSDAAYQITFSATPEVDANTGRCAASESAETCTELQLSDGTPAAVRTTPGGQSAAGLRVVFSYGGTEATVAVDADSGEEGALPVDVADLTAVAENQDARELLLEGAELAQAMAS</sequence>
<dbReference type="Proteomes" id="UP001183420">
    <property type="component" value="Unassembled WGS sequence"/>
</dbReference>
<reference evidence="4" key="1">
    <citation type="submission" date="2023-07" db="EMBL/GenBank/DDBJ databases">
        <title>30 novel species of actinomycetes from the DSMZ collection.</title>
        <authorList>
            <person name="Nouioui I."/>
        </authorList>
    </citation>
    <scope>NUCLEOTIDE SEQUENCE [LARGE SCALE GENOMIC DNA]</scope>
    <source>
        <strain evidence="4">DSM 44918</strain>
    </source>
</reference>
<dbReference type="EMBL" id="JAVREM010000131">
    <property type="protein sequence ID" value="MDT0323617.1"/>
    <property type="molecule type" value="Genomic_DNA"/>
</dbReference>
<organism evidence="3 4">
    <name type="scientific">Streptomyces millisiae</name>
    <dbReference type="NCBI Taxonomy" id="3075542"/>
    <lineage>
        <taxon>Bacteria</taxon>
        <taxon>Bacillati</taxon>
        <taxon>Actinomycetota</taxon>
        <taxon>Actinomycetes</taxon>
        <taxon>Kitasatosporales</taxon>
        <taxon>Streptomycetaceae</taxon>
        <taxon>Streptomyces</taxon>
    </lineage>
</organism>
<evidence type="ECO:0000313" key="4">
    <source>
        <dbReference type="Proteomes" id="UP001183420"/>
    </source>
</evidence>
<proteinExistence type="predicted"/>
<dbReference type="RefSeq" id="WP_311604933.1">
    <property type="nucleotide sequence ID" value="NZ_JAVREM010000131.1"/>
</dbReference>
<feature type="transmembrane region" description="Helical" evidence="2">
    <location>
        <begin position="51"/>
        <end position="72"/>
    </location>
</feature>
<gene>
    <name evidence="3" type="ORF">RNC47_35475</name>
</gene>
<evidence type="ECO:0000256" key="2">
    <source>
        <dbReference type="SAM" id="Phobius"/>
    </source>
</evidence>
<evidence type="ECO:0000313" key="3">
    <source>
        <dbReference type="EMBL" id="MDT0323617.1"/>
    </source>
</evidence>
<feature type="compositionally biased region" description="Low complexity" evidence="1">
    <location>
        <begin position="91"/>
        <end position="101"/>
    </location>
</feature>
<keyword evidence="2" id="KW-1133">Transmembrane helix</keyword>
<evidence type="ECO:0000256" key="1">
    <source>
        <dbReference type="SAM" id="MobiDB-lite"/>
    </source>
</evidence>
<keyword evidence="2" id="KW-0472">Membrane</keyword>
<accession>A0ABU2M196</accession>
<feature type="region of interest" description="Disordered" evidence="1">
    <location>
        <begin position="81"/>
        <end position="105"/>
    </location>
</feature>
<name>A0ABU2M196_9ACTN</name>
<comment type="caution">
    <text evidence="3">The sequence shown here is derived from an EMBL/GenBank/DDBJ whole genome shotgun (WGS) entry which is preliminary data.</text>
</comment>
<protein>
    <recommendedName>
        <fullName evidence="5">LigA protein</fullName>
    </recommendedName>
</protein>
<keyword evidence="4" id="KW-1185">Reference proteome</keyword>
<evidence type="ECO:0008006" key="5">
    <source>
        <dbReference type="Google" id="ProtNLM"/>
    </source>
</evidence>